<sequence>MQDYRANKYVLPFGGCKAATITRVRNRNAVATNEEFGS</sequence>
<evidence type="ECO:0000313" key="2">
    <source>
        <dbReference type="Proteomes" id="UP000324021"/>
    </source>
</evidence>
<dbReference type="AlphaFoldDB" id="A0A1G6PFQ7"/>
<proteinExistence type="predicted"/>
<gene>
    <name evidence="1" type="ORF">SAMN05192552_1007117</name>
</gene>
<evidence type="ECO:0000313" key="1">
    <source>
        <dbReference type="EMBL" id="SDC79082.1"/>
    </source>
</evidence>
<name>A0A1G6PFQ7_9EURY</name>
<organism evidence="1 2">
    <name type="scientific">Natrinema hispanicum</name>
    <dbReference type="NCBI Taxonomy" id="392421"/>
    <lineage>
        <taxon>Archaea</taxon>
        <taxon>Methanobacteriati</taxon>
        <taxon>Methanobacteriota</taxon>
        <taxon>Stenosarchaea group</taxon>
        <taxon>Halobacteria</taxon>
        <taxon>Halobacteriales</taxon>
        <taxon>Natrialbaceae</taxon>
        <taxon>Natrinema</taxon>
    </lineage>
</organism>
<dbReference type="EMBL" id="FMZP01000007">
    <property type="protein sequence ID" value="SDC79082.1"/>
    <property type="molecule type" value="Genomic_DNA"/>
</dbReference>
<protein>
    <submittedName>
        <fullName evidence="1">Uncharacterized protein</fullName>
    </submittedName>
</protein>
<dbReference type="Proteomes" id="UP000324021">
    <property type="component" value="Unassembled WGS sequence"/>
</dbReference>
<reference evidence="1 2" key="1">
    <citation type="submission" date="2016-10" db="EMBL/GenBank/DDBJ databases">
        <authorList>
            <person name="Varghese N."/>
            <person name="Submissions S."/>
        </authorList>
    </citation>
    <scope>NUCLEOTIDE SEQUENCE [LARGE SCALE GENOMIC DNA]</scope>
    <source>
        <strain evidence="1 2">CDM_1</strain>
    </source>
</reference>
<accession>A0A1G6PFQ7</accession>